<evidence type="ECO:0000256" key="5">
    <source>
        <dbReference type="ARBA" id="ARBA00023180"/>
    </source>
</evidence>
<dbReference type="PANTHER" id="PTHR31042:SF60">
    <property type="entry name" value="CORE-2_I-BRANCHING BETA-1,6-N-ACETYLGLUCOSAMINYLTRANSFERASE FAMILY PROTEIN"/>
    <property type="match status" value="1"/>
</dbReference>
<dbReference type="EMBL" id="JAJJMA010236163">
    <property type="protein sequence ID" value="MCL7042507.1"/>
    <property type="molecule type" value="Genomic_DNA"/>
</dbReference>
<evidence type="ECO:0000256" key="4">
    <source>
        <dbReference type="ARBA" id="ARBA00023136"/>
    </source>
</evidence>
<dbReference type="InterPro" id="IPR003406">
    <property type="entry name" value="Glyco_trans_14"/>
</dbReference>
<keyword evidence="4" id="KW-0472">Membrane</keyword>
<dbReference type="GO" id="GO:0016020">
    <property type="term" value="C:membrane"/>
    <property type="evidence" value="ECO:0007669"/>
    <property type="project" value="UniProtKB-SubCell"/>
</dbReference>
<evidence type="ECO:0000256" key="3">
    <source>
        <dbReference type="ARBA" id="ARBA00022679"/>
    </source>
</evidence>
<dbReference type="PANTHER" id="PTHR31042">
    <property type="entry name" value="CORE-2/I-BRANCHING BETA-1,6-N-ACETYLGLUCOSAMINYLTRANSFERASE FAMILY PROTEIN-RELATED"/>
    <property type="match status" value="1"/>
</dbReference>
<dbReference type="GO" id="GO:0016757">
    <property type="term" value="F:glycosyltransferase activity"/>
    <property type="evidence" value="ECO:0007669"/>
    <property type="project" value="UniProtKB-KW"/>
</dbReference>
<dbReference type="InterPro" id="IPR044174">
    <property type="entry name" value="BC10-like"/>
</dbReference>
<gene>
    <name evidence="6" type="ORF">MKW94_015227</name>
</gene>
<evidence type="ECO:0000256" key="2">
    <source>
        <dbReference type="ARBA" id="ARBA00022676"/>
    </source>
</evidence>
<dbReference type="AlphaFoldDB" id="A0AA42AVN3"/>
<evidence type="ECO:0000256" key="1">
    <source>
        <dbReference type="ARBA" id="ARBA00004606"/>
    </source>
</evidence>
<comment type="caution">
    <text evidence="6">The sequence shown here is derived from an EMBL/GenBank/DDBJ whole genome shotgun (WGS) entry which is preliminary data.</text>
</comment>
<accession>A0AA42AVN3</accession>
<comment type="subcellular location">
    <subcellularLocation>
        <location evidence="1">Membrane</location>
        <topology evidence="1">Single-pass type II membrane protein</topology>
    </subcellularLocation>
</comment>
<keyword evidence="7" id="KW-1185">Reference proteome</keyword>
<protein>
    <submittedName>
        <fullName evidence="6">Uncharacterized protein</fullName>
    </submittedName>
</protein>
<name>A0AA42AVN3_PAPNU</name>
<evidence type="ECO:0000313" key="6">
    <source>
        <dbReference type="EMBL" id="MCL7042507.1"/>
    </source>
</evidence>
<organism evidence="6 7">
    <name type="scientific">Papaver nudicaule</name>
    <name type="common">Iceland poppy</name>
    <dbReference type="NCBI Taxonomy" id="74823"/>
    <lineage>
        <taxon>Eukaryota</taxon>
        <taxon>Viridiplantae</taxon>
        <taxon>Streptophyta</taxon>
        <taxon>Embryophyta</taxon>
        <taxon>Tracheophyta</taxon>
        <taxon>Spermatophyta</taxon>
        <taxon>Magnoliopsida</taxon>
        <taxon>Ranunculales</taxon>
        <taxon>Papaveraceae</taxon>
        <taxon>Papaveroideae</taxon>
        <taxon>Papaver</taxon>
    </lineage>
</organism>
<reference evidence="6" key="1">
    <citation type="submission" date="2022-03" db="EMBL/GenBank/DDBJ databases">
        <title>A functionally conserved STORR gene fusion in Papaver species that diverged 16.8 million years ago.</title>
        <authorList>
            <person name="Catania T."/>
        </authorList>
    </citation>
    <scope>NUCLEOTIDE SEQUENCE</scope>
    <source>
        <strain evidence="6">S-191538</strain>
    </source>
</reference>
<evidence type="ECO:0000313" key="7">
    <source>
        <dbReference type="Proteomes" id="UP001177140"/>
    </source>
</evidence>
<keyword evidence="3" id="KW-0808">Transferase</keyword>
<keyword evidence="5" id="KW-0325">Glycoprotein</keyword>
<keyword evidence="2" id="KW-0328">Glycosyltransferase</keyword>
<proteinExistence type="predicted"/>
<sequence>MFAFVSSTCIPLHSFNFTYHTLIRSKKSFIEILPNEPGAYDRWAARGEEIMLPEIPFEKFRIGSQFFVLTRKHARIVVQDRRSQSKHLSLVMLIGHSSLHHSCRDDITYGSEVK</sequence>
<dbReference type="Proteomes" id="UP001177140">
    <property type="component" value="Unassembled WGS sequence"/>
</dbReference>
<dbReference type="Pfam" id="PF02485">
    <property type="entry name" value="Branch"/>
    <property type="match status" value="1"/>
</dbReference>